<feature type="transmembrane region" description="Helical" evidence="8">
    <location>
        <begin position="899"/>
        <end position="919"/>
    </location>
</feature>
<organism evidence="9 10">
    <name type="scientific">Desulfosalsimonas propionicica</name>
    <dbReference type="NCBI Taxonomy" id="332175"/>
    <lineage>
        <taxon>Bacteria</taxon>
        <taxon>Pseudomonadati</taxon>
        <taxon>Thermodesulfobacteriota</taxon>
        <taxon>Desulfobacteria</taxon>
        <taxon>Desulfobacterales</taxon>
        <taxon>Desulfosalsimonadaceae</taxon>
        <taxon>Desulfosalsimonas</taxon>
    </lineage>
</organism>
<feature type="transmembrane region" description="Helical" evidence="8">
    <location>
        <begin position="338"/>
        <end position="357"/>
    </location>
</feature>
<evidence type="ECO:0000256" key="6">
    <source>
        <dbReference type="ARBA" id="ARBA00022989"/>
    </source>
</evidence>
<feature type="transmembrane region" description="Helical" evidence="8">
    <location>
        <begin position="390"/>
        <end position="411"/>
    </location>
</feature>
<gene>
    <name evidence="9" type="ORF">HNR65_002226</name>
</gene>
<dbReference type="SUPFAM" id="SSF82693">
    <property type="entry name" value="Multidrug efflux transporter AcrB pore domain, PN1, PN2, PC1 and PC2 subdomains"/>
    <property type="match status" value="3"/>
</dbReference>
<dbReference type="SUPFAM" id="SSF82714">
    <property type="entry name" value="Multidrug efflux transporter AcrB TolC docking domain, DN and DC subdomains"/>
    <property type="match status" value="2"/>
</dbReference>
<proteinExistence type="inferred from homology"/>
<feature type="transmembrane region" description="Helical" evidence="8">
    <location>
        <begin position="925"/>
        <end position="950"/>
    </location>
</feature>
<feature type="transmembrane region" description="Helical" evidence="8">
    <location>
        <begin position="873"/>
        <end position="892"/>
    </location>
</feature>
<evidence type="ECO:0000256" key="5">
    <source>
        <dbReference type="ARBA" id="ARBA00022692"/>
    </source>
</evidence>
<feature type="transmembrane region" description="Helical" evidence="8">
    <location>
        <begin position="12"/>
        <end position="31"/>
    </location>
</feature>
<reference evidence="9 10" key="1">
    <citation type="submission" date="2020-07" db="EMBL/GenBank/DDBJ databases">
        <title>Genomic Encyclopedia of Type Strains, Phase IV (KMG-IV): sequencing the most valuable type-strain genomes for metagenomic binning, comparative biology and taxonomic classification.</title>
        <authorList>
            <person name="Goeker M."/>
        </authorList>
    </citation>
    <scope>NUCLEOTIDE SEQUENCE [LARGE SCALE GENOMIC DNA]</scope>
    <source>
        <strain evidence="9 10">DSM 17721</strain>
    </source>
</reference>
<dbReference type="NCBIfam" id="TIGR00914">
    <property type="entry name" value="2A0601"/>
    <property type="match status" value="1"/>
</dbReference>
<feature type="transmembrane region" description="Helical" evidence="8">
    <location>
        <begin position="364"/>
        <end position="384"/>
    </location>
</feature>
<dbReference type="InterPro" id="IPR001036">
    <property type="entry name" value="Acrflvin-R"/>
</dbReference>
<sequence length="1039" mass="112288">MIRNIIHTALANKLLVVISIVLVFGFGVYAYRSLPVDAFPDVSPSLVQVFTVTAGLAPEEVEKYVTYPIEAKMTGLPKVRAIRSVSNFGLSVVNIYFEDGTDIYFARQVAGEKLGEAREQIPEGFGDPQMGPIATGQGQILYYYLNDTTGTYSLTELRTFQDWIVKFNLQTVPGVTEVLGIGGHEKQFQVVVDPDALLRYKLSLQGVIEQIGKNNRNVGAQFLEQNGEQLIVRSEGLAEGLADLEKIVLKSAGGRPVYLADVADIKIGGAIRRGLQTRNGEAEIVAGMVIKLIGTNSSTVIARVQEKLAEIQNSLPEGVEIVPFYEQKTIVDASVNTVTTALVQGIGLVLVVVFVFMGGIRPSLIVSLAIPFSVLFTFIVMRVTGMSANLMTLGGVAIAIGMMVDGTIVMVENADRMLRRSDPDESVSHVVSRACREVGRPILFAISIIIIVFLPLFTLEGVEGKTFRPLAYTVSIAMLGAMIYSIFQTPALSALLLKRPGSKSSGPTAPAPKEPLVVRALLKPYRPLVGFFVRFRWLAVSLSVLLLVIGALIYPRLGQEFTPRLLEGDIMVNLTFAPSASISESKRNVMLLEKRFLAIPEVSEVVSRIGRGEVGAHSAPVNVSHMNVLLKPEFEWTDAKTQPDIEAKIREKLKGFPGVQANITQPIQLSVDELIGGVKAELAVKLFGNRIGTLKEKGDAIGAVLRDVAGAADVQVQQMTGAPQLIIRPDQEAAARYGINIADIQDVIRAAVGGVEAGQVFEGIRRFDIYVRYEASARSTPEAIENIIVQTPEGVRLPLSELATVKTVVGPRQILRENNQRYIAVQCNVVGRDIGSFVEEAQKRIAADIDLPAGYFINWGGQFELQQQANQRLAIVIPVTLALIALMLYMSFKTFSSTLLILLNIPLALVGGVVALWIGGQNLSVPASVGFIALFGIALENGMVLVTYINQLVREGVPVSAASIQGACLRLRPVLMTAATTALGLIPLLLSSGTGSEVQKPLAVVVIGGLVSSTFLTLLVLPSLYKWFAPRIETETNGN</sequence>
<feature type="transmembrane region" description="Helical" evidence="8">
    <location>
        <begin position="535"/>
        <end position="554"/>
    </location>
</feature>
<protein>
    <submittedName>
        <fullName evidence="9">Cobalt-zinc-cadmium resistance protein CzcA</fullName>
    </submittedName>
</protein>
<dbReference type="Gene3D" id="3.30.70.1320">
    <property type="entry name" value="Multidrug efflux transporter AcrB pore domain like"/>
    <property type="match status" value="1"/>
</dbReference>
<keyword evidence="4" id="KW-1003">Cell membrane</keyword>
<dbReference type="EMBL" id="JACDUS010000005">
    <property type="protein sequence ID" value="MBA2881895.1"/>
    <property type="molecule type" value="Genomic_DNA"/>
</dbReference>
<dbReference type="Gene3D" id="3.30.70.1430">
    <property type="entry name" value="Multidrug efflux transporter AcrB pore domain"/>
    <property type="match status" value="2"/>
</dbReference>
<evidence type="ECO:0000256" key="3">
    <source>
        <dbReference type="ARBA" id="ARBA00022448"/>
    </source>
</evidence>
<keyword evidence="3" id="KW-0813">Transport</keyword>
<comment type="caution">
    <text evidence="9">The sequence shown here is derived from an EMBL/GenBank/DDBJ whole genome shotgun (WGS) entry which is preliminary data.</text>
</comment>
<feature type="transmembrane region" description="Helical" evidence="8">
    <location>
        <begin position="1002"/>
        <end position="1021"/>
    </location>
</feature>
<dbReference type="InterPro" id="IPR027463">
    <property type="entry name" value="AcrB_DN_DC_subdom"/>
</dbReference>
<evidence type="ECO:0000256" key="2">
    <source>
        <dbReference type="ARBA" id="ARBA00010942"/>
    </source>
</evidence>
<feature type="transmembrane region" description="Helical" evidence="8">
    <location>
        <begin position="971"/>
        <end position="990"/>
    </location>
</feature>
<accession>A0A7W0C9Z6</accession>
<keyword evidence="5 8" id="KW-0812">Transmembrane</keyword>
<dbReference type="Gene3D" id="3.30.70.1440">
    <property type="entry name" value="Multidrug efflux transporter AcrB pore domain"/>
    <property type="match status" value="1"/>
</dbReference>
<dbReference type="Pfam" id="PF00873">
    <property type="entry name" value="ACR_tran"/>
    <property type="match status" value="1"/>
</dbReference>
<dbReference type="RefSeq" id="WP_220128363.1">
    <property type="nucleotide sequence ID" value="NZ_JACDUS010000005.1"/>
</dbReference>
<feature type="transmembrane region" description="Helical" evidence="8">
    <location>
        <begin position="442"/>
        <end position="459"/>
    </location>
</feature>
<dbReference type="Gene3D" id="3.30.2090.10">
    <property type="entry name" value="Multidrug efflux transporter AcrB TolC docking domain, DN and DC subdomains"/>
    <property type="match status" value="2"/>
</dbReference>
<dbReference type="SUPFAM" id="SSF82866">
    <property type="entry name" value="Multidrug efflux transporter AcrB transmembrane domain"/>
    <property type="match status" value="2"/>
</dbReference>
<dbReference type="PANTHER" id="PTHR32063:SF24">
    <property type="entry name" value="CATION EFFLUX SYSTEM (ACRB_ACRD_ACRF FAMILY)"/>
    <property type="match status" value="1"/>
</dbReference>
<dbReference type="AlphaFoldDB" id="A0A7W0C9Z6"/>
<dbReference type="PRINTS" id="PR00702">
    <property type="entry name" value="ACRIFLAVINRP"/>
</dbReference>
<comment type="similarity">
    <text evidence="2">Belongs to the resistance-nodulation-cell division (RND) (TC 2.A.6) family.</text>
</comment>
<dbReference type="GO" id="GO:0008324">
    <property type="term" value="F:monoatomic cation transmembrane transporter activity"/>
    <property type="evidence" value="ECO:0007669"/>
    <property type="project" value="InterPro"/>
</dbReference>
<dbReference type="GO" id="GO:0042910">
    <property type="term" value="F:xenobiotic transmembrane transporter activity"/>
    <property type="evidence" value="ECO:0007669"/>
    <property type="project" value="TreeGrafter"/>
</dbReference>
<dbReference type="Gene3D" id="1.20.1640.10">
    <property type="entry name" value="Multidrug efflux transporter AcrB transmembrane domain"/>
    <property type="match status" value="2"/>
</dbReference>
<dbReference type="Proteomes" id="UP000525298">
    <property type="component" value="Unassembled WGS sequence"/>
</dbReference>
<evidence type="ECO:0000313" key="10">
    <source>
        <dbReference type="Proteomes" id="UP000525298"/>
    </source>
</evidence>
<evidence type="ECO:0000256" key="1">
    <source>
        <dbReference type="ARBA" id="ARBA00004651"/>
    </source>
</evidence>
<dbReference type="GO" id="GO:0005886">
    <property type="term" value="C:plasma membrane"/>
    <property type="evidence" value="ECO:0007669"/>
    <property type="project" value="UniProtKB-SubCell"/>
</dbReference>
<comment type="subcellular location">
    <subcellularLocation>
        <location evidence="1">Cell membrane</location>
        <topology evidence="1">Multi-pass membrane protein</topology>
    </subcellularLocation>
</comment>
<feature type="transmembrane region" description="Helical" evidence="8">
    <location>
        <begin position="471"/>
        <end position="497"/>
    </location>
</feature>
<name>A0A7W0C9Z6_9BACT</name>
<evidence type="ECO:0000256" key="7">
    <source>
        <dbReference type="ARBA" id="ARBA00023136"/>
    </source>
</evidence>
<dbReference type="InterPro" id="IPR004763">
    <property type="entry name" value="CusA-like"/>
</dbReference>
<keyword evidence="10" id="KW-1185">Reference proteome</keyword>
<evidence type="ECO:0000256" key="4">
    <source>
        <dbReference type="ARBA" id="ARBA00022475"/>
    </source>
</evidence>
<keyword evidence="6 8" id="KW-1133">Transmembrane helix</keyword>
<evidence type="ECO:0000313" key="9">
    <source>
        <dbReference type="EMBL" id="MBA2881895.1"/>
    </source>
</evidence>
<keyword evidence="7 8" id="KW-0472">Membrane</keyword>
<dbReference type="PANTHER" id="PTHR32063">
    <property type="match status" value="1"/>
</dbReference>
<evidence type="ECO:0000256" key="8">
    <source>
        <dbReference type="SAM" id="Phobius"/>
    </source>
</evidence>